<dbReference type="GO" id="GO:0005886">
    <property type="term" value="C:plasma membrane"/>
    <property type="evidence" value="ECO:0007669"/>
    <property type="project" value="UniProtKB-SubCell"/>
</dbReference>
<keyword evidence="3" id="KW-1003">Cell membrane</keyword>
<evidence type="ECO:0000256" key="1">
    <source>
        <dbReference type="ARBA" id="ARBA00004651"/>
    </source>
</evidence>
<feature type="transmembrane region" description="Helical" evidence="7">
    <location>
        <begin position="67"/>
        <end position="88"/>
    </location>
</feature>
<proteinExistence type="inferred from homology"/>
<comment type="caution">
    <text evidence="8">The sequence shown here is derived from an EMBL/GenBank/DDBJ whole genome shotgun (WGS) entry which is preliminary data.</text>
</comment>
<dbReference type="AlphaFoldDB" id="A0A1E3SKX8"/>
<keyword evidence="5 7" id="KW-1133">Transmembrane helix</keyword>
<evidence type="ECO:0008006" key="10">
    <source>
        <dbReference type="Google" id="ProtNLM"/>
    </source>
</evidence>
<comment type="subcellular location">
    <subcellularLocation>
        <location evidence="1">Cell membrane</location>
        <topology evidence="1">Multi-pass membrane protein</topology>
    </subcellularLocation>
</comment>
<sequence>MTTTTIVALNPSYWDHGYWSVLGRGAGAIVLYAVVGLILMLVGFYAIDLTTPGPLRRMVSAGKPNAIVVSAAGMVSMALIVVLAIYSSSGKLLEGLAGSAVFGLVGIVAQVVMMRIATLAIGIDMDAVFNSDEFEYEALMVAAAQVALGIVVAVAIL</sequence>
<accession>A0A1E3SKX8</accession>
<evidence type="ECO:0000256" key="6">
    <source>
        <dbReference type="ARBA" id="ARBA00023136"/>
    </source>
</evidence>
<evidence type="ECO:0000313" key="9">
    <source>
        <dbReference type="Proteomes" id="UP000094224"/>
    </source>
</evidence>
<dbReference type="RefSeq" id="WP_069402461.1">
    <property type="nucleotide sequence ID" value="NZ_JACKTB010000033.1"/>
</dbReference>
<evidence type="ECO:0000256" key="7">
    <source>
        <dbReference type="SAM" id="Phobius"/>
    </source>
</evidence>
<keyword evidence="4 7" id="KW-0812">Transmembrane</keyword>
<evidence type="ECO:0000313" key="8">
    <source>
        <dbReference type="EMBL" id="ODR02771.1"/>
    </source>
</evidence>
<feature type="transmembrane region" description="Helical" evidence="7">
    <location>
        <begin position="138"/>
        <end position="156"/>
    </location>
</feature>
<reference evidence="9" key="1">
    <citation type="submission" date="2016-09" db="EMBL/GenBank/DDBJ databases">
        <authorList>
            <person name="Greninger A.L."/>
            <person name="Jerome K.R."/>
            <person name="Mcnair B."/>
            <person name="Wallis C."/>
            <person name="Fang F."/>
        </authorList>
    </citation>
    <scope>NUCLEOTIDE SEQUENCE [LARGE SCALE GENOMIC DNA]</scope>
    <source>
        <strain evidence="9">BC1_M4</strain>
    </source>
</reference>
<organism evidence="8 9">
    <name type="scientific">Mycobacterium sherrisii</name>
    <dbReference type="NCBI Taxonomy" id="243061"/>
    <lineage>
        <taxon>Bacteria</taxon>
        <taxon>Bacillati</taxon>
        <taxon>Actinomycetota</taxon>
        <taxon>Actinomycetes</taxon>
        <taxon>Mycobacteriales</taxon>
        <taxon>Mycobacteriaceae</taxon>
        <taxon>Mycobacterium</taxon>
        <taxon>Mycobacterium simiae complex</taxon>
    </lineage>
</organism>
<protein>
    <recommendedName>
        <fullName evidence="10">DUF350 domain-containing protein</fullName>
    </recommendedName>
</protein>
<comment type="similarity">
    <text evidence="2">Belongs to the UPF0719 family.</text>
</comment>
<dbReference type="Pfam" id="PF03994">
    <property type="entry name" value="DUF350"/>
    <property type="match status" value="1"/>
</dbReference>
<keyword evidence="6 7" id="KW-0472">Membrane</keyword>
<evidence type="ECO:0000256" key="4">
    <source>
        <dbReference type="ARBA" id="ARBA00022692"/>
    </source>
</evidence>
<dbReference type="InterPro" id="IPR007140">
    <property type="entry name" value="DUF350"/>
</dbReference>
<dbReference type="EMBL" id="MIHC01000049">
    <property type="protein sequence ID" value="ODR02771.1"/>
    <property type="molecule type" value="Genomic_DNA"/>
</dbReference>
<keyword evidence="9" id="KW-1185">Reference proteome</keyword>
<evidence type="ECO:0000256" key="3">
    <source>
        <dbReference type="ARBA" id="ARBA00022475"/>
    </source>
</evidence>
<dbReference type="Proteomes" id="UP000094224">
    <property type="component" value="Unassembled WGS sequence"/>
</dbReference>
<feature type="transmembrane region" description="Helical" evidence="7">
    <location>
        <begin position="100"/>
        <end position="123"/>
    </location>
</feature>
<dbReference type="STRING" id="243061.AWC25_08030"/>
<evidence type="ECO:0000256" key="5">
    <source>
        <dbReference type="ARBA" id="ARBA00022989"/>
    </source>
</evidence>
<name>A0A1E3SKX8_9MYCO</name>
<feature type="transmembrane region" description="Helical" evidence="7">
    <location>
        <begin position="29"/>
        <end position="47"/>
    </location>
</feature>
<dbReference type="OrthoDB" id="5191770at2"/>
<evidence type="ECO:0000256" key="2">
    <source>
        <dbReference type="ARBA" id="ARBA00005779"/>
    </source>
</evidence>
<gene>
    <name evidence="8" type="ORF">BHQ21_22250</name>
</gene>